<evidence type="ECO:0000313" key="3">
    <source>
        <dbReference type="EMBL" id="CAB5225307.1"/>
    </source>
</evidence>
<evidence type="ECO:0000313" key="2">
    <source>
        <dbReference type="EMBL" id="CAB4156994.1"/>
    </source>
</evidence>
<dbReference type="EMBL" id="LR798343">
    <property type="protein sequence ID" value="CAB5225307.1"/>
    <property type="molecule type" value="Genomic_DNA"/>
</dbReference>
<name>A0A6J5NNY4_9CAUD</name>
<gene>
    <name evidence="2" type="ORF">UFOVP675_22</name>
    <name evidence="3" type="ORF">UFOVP747_8</name>
</gene>
<dbReference type="EMBL" id="LR796648">
    <property type="protein sequence ID" value="CAB4156994.1"/>
    <property type="molecule type" value="Genomic_DNA"/>
</dbReference>
<proteinExistence type="predicted"/>
<accession>A0A6J5NNY4</accession>
<feature type="compositionally biased region" description="Low complexity" evidence="1">
    <location>
        <begin position="17"/>
        <end position="46"/>
    </location>
</feature>
<reference evidence="2" key="1">
    <citation type="submission" date="2020-04" db="EMBL/GenBank/DDBJ databases">
        <authorList>
            <person name="Chiriac C."/>
            <person name="Salcher M."/>
            <person name="Ghai R."/>
            <person name="Kavagutti S V."/>
        </authorList>
    </citation>
    <scope>NUCLEOTIDE SEQUENCE</scope>
</reference>
<feature type="region of interest" description="Disordered" evidence="1">
    <location>
        <begin position="1"/>
        <end position="65"/>
    </location>
</feature>
<organism evidence="2">
    <name type="scientific">uncultured Caudovirales phage</name>
    <dbReference type="NCBI Taxonomy" id="2100421"/>
    <lineage>
        <taxon>Viruses</taxon>
        <taxon>Duplodnaviria</taxon>
        <taxon>Heunggongvirae</taxon>
        <taxon>Uroviricota</taxon>
        <taxon>Caudoviricetes</taxon>
        <taxon>Peduoviridae</taxon>
        <taxon>Maltschvirus</taxon>
        <taxon>Maltschvirus maltsch</taxon>
    </lineage>
</organism>
<evidence type="ECO:0000256" key="1">
    <source>
        <dbReference type="SAM" id="MobiDB-lite"/>
    </source>
</evidence>
<sequence length="65" mass="6362">MSALFSTPKTPTPSAPPAVQDAAGAAVDAAAQTRARAASASGRRSTLLVTNPAPMGDAKKTLLGA</sequence>
<protein>
    <submittedName>
        <fullName evidence="2">Uncharacterized protein</fullName>
    </submittedName>
</protein>